<keyword evidence="2" id="KW-0547">Nucleotide-binding</keyword>
<evidence type="ECO:0000256" key="1">
    <source>
        <dbReference type="ARBA" id="ARBA00004370"/>
    </source>
</evidence>
<gene>
    <name evidence="8" type="ORF">NDM98_01820</name>
</gene>
<dbReference type="EMBL" id="JAMQJY010000001">
    <property type="protein sequence ID" value="MCM2674374.1"/>
    <property type="molecule type" value="Genomic_DNA"/>
</dbReference>
<feature type="domain" description="Dynamin N-terminal" evidence="7">
    <location>
        <begin position="615"/>
        <end position="832"/>
    </location>
</feature>
<dbReference type="CDD" id="cd09912">
    <property type="entry name" value="DLP_2"/>
    <property type="match status" value="1"/>
</dbReference>
<dbReference type="InterPro" id="IPR027417">
    <property type="entry name" value="P-loop_NTPase"/>
</dbReference>
<feature type="coiled-coil region" evidence="6">
    <location>
        <begin position="487"/>
        <end position="517"/>
    </location>
</feature>
<keyword evidence="5" id="KW-0472">Membrane</keyword>
<keyword evidence="6" id="KW-0175">Coiled coil</keyword>
<dbReference type="PANTHER" id="PTHR10465:SF0">
    <property type="entry name" value="SARCALUMENIN"/>
    <property type="match status" value="1"/>
</dbReference>
<keyword evidence="9" id="KW-1185">Reference proteome</keyword>
<proteinExistence type="predicted"/>
<dbReference type="InterPro" id="IPR045063">
    <property type="entry name" value="Dynamin_N"/>
</dbReference>
<comment type="subcellular location">
    <subcellularLocation>
        <location evidence="1">Membrane</location>
    </subcellularLocation>
</comment>
<dbReference type="RefSeq" id="WP_251603963.1">
    <property type="nucleotide sequence ID" value="NZ_JAMQJY010000001.1"/>
</dbReference>
<feature type="domain" description="Dynamin N-terminal" evidence="7">
    <location>
        <begin position="33"/>
        <end position="187"/>
    </location>
</feature>
<sequence>MEQQMTPTIEWTEAEKQRFAIINRKQTEKRYQVAFCGHFSAGKSTILNEFIGSDVLPTSPIPTSANLISIQHGDLGLVVKSRDGNNQNWKGQIPWEKVAEWGRDGVGIEEVAIYAPLPFLENDAAVFDTPGVDSTDPTHQSITMEALYSMDLIVYVMDYNHVQSETNLYFLKQLSQEKKPLYIVINQVDKHDESELSFTEFSQSVKLVFEQWSIRTSRIFYTSMKKREHKHNQFPEFEQELKAIMYQGRQLAEQSVTRLKQGFYLSQAARLTEEGEASVEQVVEQMEEQGFQESQLVKQAELIVERDWLLGAKKHFIDRFESEWSPLFKQVTIFPATTTDLTRSWLESIEPSFKMGLLFAKKKTEEERENRLQKLIQETQDKVNSQLVFHLQQSFEQVERYTLSNSDEIDKLIEHFSFEITPRFFQENVKTGTKNREYVYTFTRERTDAIVRGMREQARIIVEKMAEGQETYWAKQLKDVESELRTLEEVEAYAKKVTNIKQEYEELVHECENIAATFDDEGLLEQKIDQAKQQDVPEDRGTDIEWIQTNDHTSVDKAKEPDHEELQVNTSTYDASWISPLKEIAHFNQKTEALQFDRSQLLSRINRVENQSFIISLFGAFSAGKSSFANALFGANVLPVSPHPTTATVSTVKQSDDKHETGTATVQVKSETELSEEIRMVATKLDLDVTLESISKWSFTSSQNLSGWQKTYAEYLHVLKKSLARTTWDLGESFAVSHQDLRELVAEEQFACLLHSVTVYHDCEFTLKGLILVDTPGVNSIHGRHTNVAFNQLRQSDAIFYVTYYNHAFSKTDQLFLEQMGKINESFQTDKLYFIVNAADLASGERELQGVKQHVSEQLQTLGIKQPRLYTVSSKQGLKAKLDETNSVTDFSRFEEYFYQQIVQELKSLSYRLLEDETKRYLNKLQESVQYARSEKAQQEQIRNQLAIDIRKWKEDIEESNAQPIATKIKQEASQLFLYLRERMGYRLRDEFSEYLNVATIRGKNRKEKRFVIEQMIAEWTQEAEFFLEQECSATHIRLSEALTQACKQWMKDWEKRLQQKRPTFYLLSELEQMDLAVRKPDFSLTIEPEKYSSIYTTDKAFFEGQQIRTLKEQLIADGTDSAGVILLKEEEKTNQQLDLNMNQLEGHVKSLLKEALTRELEQLDALTHEEVITSLATEYQELSEYVPK</sequence>
<keyword evidence="4" id="KW-0342">GTP-binding</keyword>
<organism evidence="8 9">
    <name type="scientific">Alkalicoccobacillus plakortidis</name>
    <dbReference type="NCBI Taxonomy" id="444060"/>
    <lineage>
        <taxon>Bacteria</taxon>
        <taxon>Bacillati</taxon>
        <taxon>Bacillota</taxon>
        <taxon>Bacilli</taxon>
        <taxon>Bacillales</taxon>
        <taxon>Bacillaceae</taxon>
        <taxon>Alkalicoccobacillus</taxon>
    </lineage>
</organism>
<evidence type="ECO:0000259" key="7">
    <source>
        <dbReference type="Pfam" id="PF00350"/>
    </source>
</evidence>
<dbReference type="PANTHER" id="PTHR10465">
    <property type="entry name" value="TRANSMEMBRANE GTPASE FZO1"/>
    <property type="match status" value="1"/>
</dbReference>
<evidence type="ECO:0000256" key="4">
    <source>
        <dbReference type="ARBA" id="ARBA00023134"/>
    </source>
</evidence>
<protein>
    <submittedName>
        <fullName evidence="8">Dynamin family protein</fullName>
    </submittedName>
</protein>
<evidence type="ECO:0000313" key="9">
    <source>
        <dbReference type="Proteomes" id="UP001203665"/>
    </source>
</evidence>
<dbReference type="Pfam" id="PF00350">
    <property type="entry name" value="Dynamin_N"/>
    <property type="match status" value="2"/>
</dbReference>
<dbReference type="InterPro" id="IPR027094">
    <property type="entry name" value="Mitofusin_fam"/>
</dbReference>
<evidence type="ECO:0000256" key="2">
    <source>
        <dbReference type="ARBA" id="ARBA00022741"/>
    </source>
</evidence>
<feature type="coiled-coil region" evidence="6">
    <location>
        <begin position="1128"/>
        <end position="1170"/>
    </location>
</feature>
<dbReference type="Proteomes" id="UP001203665">
    <property type="component" value="Unassembled WGS sequence"/>
</dbReference>
<evidence type="ECO:0000256" key="5">
    <source>
        <dbReference type="ARBA" id="ARBA00023136"/>
    </source>
</evidence>
<evidence type="ECO:0000313" key="8">
    <source>
        <dbReference type="EMBL" id="MCM2674374.1"/>
    </source>
</evidence>
<feature type="coiled-coil region" evidence="6">
    <location>
        <begin position="922"/>
        <end position="963"/>
    </location>
</feature>
<dbReference type="SUPFAM" id="SSF52540">
    <property type="entry name" value="P-loop containing nucleoside triphosphate hydrolases"/>
    <property type="match status" value="2"/>
</dbReference>
<accession>A0ABT0XEQ5</accession>
<name>A0ABT0XEQ5_9BACI</name>
<dbReference type="Gene3D" id="3.40.50.300">
    <property type="entry name" value="P-loop containing nucleotide triphosphate hydrolases"/>
    <property type="match status" value="2"/>
</dbReference>
<keyword evidence="3" id="KW-0378">Hydrolase</keyword>
<reference evidence="8" key="1">
    <citation type="submission" date="2022-06" db="EMBL/GenBank/DDBJ databases">
        <title>Alkalicoccobacillus porphyridii sp. nov., isolated from a marine red alga, Porphyridium purpureum and reclassification of Shouchella plakortidis and Shouchella gibsonii as Alkalicoccobacillus plakortidis comb. nov. and Alkalicoccobacillus gibsonii comb. nov.</title>
        <authorList>
            <person name="Kim K.H."/>
            <person name="Lee J.K."/>
            <person name="Han D.M."/>
            <person name="Baek J.H."/>
            <person name="Jeon C.O."/>
        </authorList>
    </citation>
    <scope>NUCLEOTIDE SEQUENCE</scope>
    <source>
        <strain evidence="8">DSM 19153</strain>
    </source>
</reference>
<evidence type="ECO:0000256" key="3">
    <source>
        <dbReference type="ARBA" id="ARBA00022801"/>
    </source>
</evidence>
<comment type="caution">
    <text evidence="8">The sequence shown here is derived from an EMBL/GenBank/DDBJ whole genome shotgun (WGS) entry which is preliminary data.</text>
</comment>
<evidence type="ECO:0000256" key="6">
    <source>
        <dbReference type="SAM" id="Coils"/>
    </source>
</evidence>